<name>A0ABY4Z9V7_9ACTN</name>
<dbReference type="InterPro" id="IPR013762">
    <property type="entry name" value="Integrase-like_cat_sf"/>
</dbReference>
<dbReference type="Proteomes" id="UP001056374">
    <property type="component" value="Chromosome"/>
</dbReference>
<evidence type="ECO:0008006" key="4">
    <source>
        <dbReference type="Google" id="ProtNLM"/>
    </source>
</evidence>
<reference evidence="2" key="1">
    <citation type="submission" date="2022-06" db="EMBL/GenBank/DDBJ databases">
        <title>Complete genome sequence of soil microorganisms Streptomyces sp. Qhu-M197 isolated from Alpine meadows habitats on the Tibetan Plateau.</title>
        <authorList>
            <person name="Zhang B."/>
            <person name="Xiang X."/>
            <person name="Fan J."/>
        </authorList>
    </citation>
    <scope>NUCLEOTIDE SEQUENCE</scope>
    <source>
        <strain evidence="2">Qhu-M197</strain>
    </source>
</reference>
<evidence type="ECO:0000313" key="2">
    <source>
        <dbReference type="EMBL" id="USQ85822.1"/>
    </source>
</evidence>
<evidence type="ECO:0000256" key="1">
    <source>
        <dbReference type="ARBA" id="ARBA00023172"/>
    </source>
</evidence>
<dbReference type="SUPFAM" id="SSF56349">
    <property type="entry name" value="DNA breaking-rejoining enzymes"/>
    <property type="match status" value="1"/>
</dbReference>
<organism evidence="2 3">
    <name type="scientific">Streptomyces phaeoluteigriseus</name>
    <dbReference type="NCBI Taxonomy" id="114686"/>
    <lineage>
        <taxon>Bacteria</taxon>
        <taxon>Bacillati</taxon>
        <taxon>Actinomycetota</taxon>
        <taxon>Actinomycetes</taxon>
        <taxon>Kitasatosporales</taxon>
        <taxon>Streptomycetaceae</taxon>
        <taxon>Streptomyces</taxon>
        <taxon>Streptomyces aurantiacus group</taxon>
    </lineage>
</organism>
<keyword evidence="1" id="KW-0233">DNA recombination</keyword>
<dbReference type="RefSeq" id="WP_252551105.1">
    <property type="nucleotide sequence ID" value="NZ_CP099468.1"/>
</dbReference>
<protein>
    <recommendedName>
        <fullName evidence="4">Tyr recombinase domain-containing protein</fullName>
    </recommendedName>
</protein>
<dbReference type="Gene3D" id="1.10.443.10">
    <property type="entry name" value="Intergrase catalytic core"/>
    <property type="match status" value="1"/>
</dbReference>
<dbReference type="InterPro" id="IPR011010">
    <property type="entry name" value="DNA_brk_join_enz"/>
</dbReference>
<gene>
    <name evidence="2" type="ORF">NFX46_19970</name>
</gene>
<evidence type="ECO:0000313" key="3">
    <source>
        <dbReference type="Proteomes" id="UP001056374"/>
    </source>
</evidence>
<proteinExistence type="predicted"/>
<accession>A0ABY4Z9V7</accession>
<dbReference type="EMBL" id="CP099468">
    <property type="protein sequence ID" value="USQ85822.1"/>
    <property type="molecule type" value="Genomic_DNA"/>
</dbReference>
<keyword evidence="3" id="KW-1185">Reference proteome</keyword>
<sequence length="242" mass="26809">MESWGPAVTSLREITTAHVQEALDNASGVDGVFTALRSLFKALKRERVVFHDPARSATFTFRVAVRRPVPSDRLVGLMDRVPTASGRVAVALTAIHALRAHTIRGTLLADLNRSKGTLGVRGASGKQTRLVYLDDFTLSLIATMLKERATRWPHSTNPHLLVTRVTAHDPEGPQMIHKAFQYFFRRLGINAEQVRIDRILDEARATADPVHLMTVFGITEDTAMDYLASAHPERFPTDPIAP</sequence>